<reference evidence="1 2" key="1">
    <citation type="submission" date="2021-10" db="EMBL/GenBank/DDBJ databases">
        <authorList>
            <person name="Criscuolo A."/>
        </authorList>
    </citation>
    <scope>NUCLEOTIDE SEQUENCE [LARGE SCALE GENOMIC DNA]</scope>
    <source>
        <strain evidence="2">CIP 111883</strain>
    </source>
</reference>
<dbReference type="EMBL" id="CAKJTJ010000048">
    <property type="protein sequence ID" value="CAG9623454.1"/>
    <property type="molecule type" value="Genomic_DNA"/>
</dbReference>
<dbReference type="RefSeq" id="WP_263458274.1">
    <property type="nucleotide sequence ID" value="NZ_CAKJTJ010000048.1"/>
</dbReference>
<sequence>MSNKDKLLELKLLLDQELSNLTEFGQKTLENLLEELEYSDGRSD</sequence>
<gene>
    <name evidence="1" type="ORF">BACCIP111883_04267</name>
</gene>
<proteinExistence type="predicted"/>
<comment type="caution">
    <text evidence="1">The sequence shown here is derived from an EMBL/GenBank/DDBJ whole genome shotgun (WGS) entry which is preliminary data.</text>
</comment>
<keyword evidence="2" id="KW-1185">Reference proteome</keyword>
<dbReference type="Proteomes" id="UP000789833">
    <property type="component" value="Unassembled WGS sequence"/>
</dbReference>
<evidence type="ECO:0000313" key="2">
    <source>
        <dbReference type="Proteomes" id="UP000789833"/>
    </source>
</evidence>
<evidence type="ECO:0008006" key="3">
    <source>
        <dbReference type="Google" id="ProtNLM"/>
    </source>
</evidence>
<organism evidence="1 2">
    <name type="scientific">Sutcliffiella rhizosphaerae</name>
    <dbReference type="NCBI Taxonomy" id="2880967"/>
    <lineage>
        <taxon>Bacteria</taxon>
        <taxon>Bacillati</taxon>
        <taxon>Bacillota</taxon>
        <taxon>Bacilli</taxon>
        <taxon>Bacillales</taxon>
        <taxon>Bacillaceae</taxon>
        <taxon>Sutcliffiella</taxon>
    </lineage>
</organism>
<protein>
    <recommendedName>
        <fullName evidence="3">Transposase</fullName>
    </recommendedName>
</protein>
<evidence type="ECO:0000313" key="1">
    <source>
        <dbReference type="EMBL" id="CAG9623454.1"/>
    </source>
</evidence>
<accession>A0ABN8ADX9</accession>
<name>A0ABN8ADX9_9BACI</name>